<dbReference type="EMBL" id="JAGQHS010000006">
    <property type="protein sequence ID" value="MCA9754590.1"/>
    <property type="molecule type" value="Genomic_DNA"/>
</dbReference>
<dbReference type="AlphaFoldDB" id="A0A956NBJ3"/>
<evidence type="ECO:0000313" key="9">
    <source>
        <dbReference type="EMBL" id="MCA9754590.1"/>
    </source>
</evidence>
<evidence type="ECO:0000256" key="8">
    <source>
        <dbReference type="SAM" id="SignalP"/>
    </source>
</evidence>
<evidence type="ECO:0000256" key="5">
    <source>
        <dbReference type="ARBA" id="ARBA00022729"/>
    </source>
</evidence>
<comment type="subcellular location">
    <subcellularLocation>
        <location evidence="1">Cell envelope</location>
    </subcellularLocation>
    <subcellularLocation>
        <location evidence="2">Cell outer membrane</location>
    </subcellularLocation>
    <subcellularLocation>
        <location evidence="3">Secreted</location>
    </subcellularLocation>
</comment>
<evidence type="ECO:0000256" key="3">
    <source>
        <dbReference type="ARBA" id="ARBA00004613"/>
    </source>
</evidence>
<name>A0A956NBJ3_UNCEI</name>
<feature type="signal peptide" evidence="8">
    <location>
        <begin position="1"/>
        <end position="23"/>
    </location>
</feature>
<sequence length="421" mass="44408">MRGQVSIFALSVLAGIAASTASARTITVETDGSGEFTSIQEAILESSSGDIVEVGPGVYYEALTFWGRRIVLRSTDGPEKTIIDGSNETDSIIQLWLNEPRTLRIVGFTLRAGRGTPIEEPLSSEGGRLGGAVLCNPGSATFENIWFEGNTANTGGAVYCGSSGSPLFLDCVFRDNFAGLGGAAATRFARPVFDHCRFLANESVKGGAMYDHEGAIVCRDSVFDGNFATTGGAVYVQFGVGQGRFERVYFTNNQAPEGAAVYVTDSIVDLDACVVAENAFPFDGYFPAQVHYRAADGMLSHNVFFSSPERSDVPPTFCEQGPGPDTTCNLYWPSLPSDGCGVASNSALANPRFCAPGRGDFGLRPDSPCLPENDPSGCGGFGPETEPSCPLPAVDIRGLGGSLDVQTLQDKMIERPPAGAH</sequence>
<organism evidence="9 10">
    <name type="scientific">Eiseniibacteriota bacterium</name>
    <dbReference type="NCBI Taxonomy" id="2212470"/>
    <lineage>
        <taxon>Bacteria</taxon>
        <taxon>Candidatus Eiseniibacteriota</taxon>
    </lineage>
</organism>
<dbReference type="Gene3D" id="2.160.20.10">
    <property type="entry name" value="Single-stranded right-handed beta-helix, Pectin lyase-like"/>
    <property type="match status" value="1"/>
</dbReference>
<proteinExistence type="predicted"/>
<keyword evidence="5 8" id="KW-0732">Signal</keyword>
<evidence type="ECO:0000256" key="4">
    <source>
        <dbReference type="ARBA" id="ARBA00022525"/>
    </source>
</evidence>
<feature type="chain" id="PRO_5036846607" description="Right handed beta helix domain-containing protein" evidence="8">
    <location>
        <begin position="24"/>
        <end position="421"/>
    </location>
</feature>
<keyword evidence="4" id="KW-0964">Secreted</keyword>
<dbReference type="Proteomes" id="UP000739538">
    <property type="component" value="Unassembled WGS sequence"/>
</dbReference>
<comment type="caution">
    <text evidence="9">The sequence shown here is derived from an EMBL/GenBank/DDBJ whole genome shotgun (WGS) entry which is preliminary data.</text>
</comment>
<evidence type="ECO:0000256" key="6">
    <source>
        <dbReference type="ARBA" id="ARBA00023136"/>
    </source>
</evidence>
<evidence type="ECO:0000256" key="1">
    <source>
        <dbReference type="ARBA" id="ARBA00004196"/>
    </source>
</evidence>
<reference evidence="9" key="2">
    <citation type="journal article" date="2021" name="Microbiome">
        <title>Successional dynamics and alternative stable states in a saline activated sludge microbial community over 9 years.</title>
        <authorList>
            <person name="Wang Y."/>
            <person name="Ye J."/>
            <person name="Ju F."/>
            <person name="Liu L."/>
            <person name="Boyd J.A."/>
            <person name="Deng Y."/>
            <person name="Parks D.H."/>
            <person name="Jiang X."/>
            <person name="Yin X."/>
            <person name="Woodcroft B.J."/>
            <person name="Tyson G.W."/>
            <person name="Hugenholtz P."/>
            <person name="Polz M.F."/>
            <person name="Zhang T."/>
        </authorList>
    </citation>
    <scope>NUCLEOTIDE SEQUENCE</scope>
    <source>
        <strain evidence="9">HKST-UBA02</strain>
    </source>
</reference>
<dbReference type="InterPro" id="IPR003368">
    <property type="entry name" value="POMP_repeat"/>
</dbReference>
<dbReference type="PANTHER" id="PTHR11319:SF35">
    <property type="entry name" value="OUTER MEMBRANE PROTEIN PMPC-RELATED"/>
    <property type="match status" value="1"/>
</dbReference>
<keyword evidence="7" id="KW-0998">Cell outer membrane</keyword>
<dbReference type="PANTHER" id="PTHR11319">
    <property type="entry name" value="G PROTEIN-COUPLED RECEPTOR-RELATED"/>
    <property type="match status" value="1"/>
</dbReference>
<gene>
    <name evidence="9" type="ORF">KDA27_02220</name>
</gene>
<evidence type="ECO:0000256" key="7">
    <source>
        <dbReference type="ARBA" id="ARBA00023237"/>
    </source>
</evidence>
<evidence type="ECO:0000313" key="10">
    <source>
        <dbReference type="Proteomes" id="UP000739538"/>
    </source>
</evidence>
<dbReference type="InterPro" id="IPR012334">
    <property type="entry name" value="Pectin_lyas_fold"/>
</dbReference>
<dbReference type="Pfam" id="PF02415">
    <property type="entry name" value="Chlam_PMP"/>
    <property type="match status" value="1"/>
</dbReference>
<dbReference type="GO" id="GO:0005576">
    <property type="term" value="C:extracellular region"/>
    <property type="evidence" value="ECO:0007669"/>
    <property type="project" value="UniProtKB-SubCell"/>
</dbReference>
<dbReference type="InterPro" id="IPR011050">
    <property type="entry name" value="Pectin_lyase_fold/virulence"/>
</dbReference>
<evidence type="ECO:0008006" key="11">
    <source>
        <dbReference type="Google" id="ProtNLM"/>
    </source>
</evidence>
<keyword evidence="6" id="KW-0472">Membrane</keyword>
<dbReference type="SUPFAM" id="SSF51126">
    <property type="entry name" value="Pectin lyase-like"/>
    <property type="match status" value="1"/>
</dbReference>
<dbReference type="GO" id="GO:0009279">
    <property type="term" value="C:cell outer membrane"/>
    <property type="evidence" value="ECO:0007669"/>
    <property type="project" value="UniProtKB-SubCell"/>
</dbReference>
<protein>
    <recommendedName>
        <fullName evidence="11">Right handed beta helix domain-containing protein</fullName>
    </recommendedName>
</protein>
<accession>A0A956NBJ3</accession>
<reference evidence="9" key="1">
    <citation type="submission" date="2020-04" db="EMBL/GenBank/DDBJ databases">
        <authorList>
            <person name="Zhang T."/>
        </authorList>
    </citation>
    <scope>NUCLEOTIDE SEQUENCE</scope>
    <source>
        <strain evidence="9">HKST-UBA02</strain>
    </source>
</reference>
<evidence type="ECO:0000256" key="2">
    <source>
        <dbReference type="ARBA" id="ARBA00004442"/>
    </source>
</evidence>